<dbReference type="InterPro" id="IPR036259">
    <property type="entry name" value="MFS_trans_sf"/>
</dbReference>
<dbReference type="RefSeq" id="WP_005559333.1">
    <property type="nucleotide sequence ID" value="NZ_AOIB01000037.1"/>
</dbReference>
<reference evidence="2 3" key="1">
    <citation type="journal article" date="2014" name="PLoS Genet.">
        <title>Phylogenetically driven sequencing of extremely halophilic archaea reveals strategies for static and dynamic osmo-response.</title>
        <authorList>
            <person name="Becker E.A."/>
            <person name="Seitzer P.M."/>
            <person name="Tritt A."/>
            <person name="Larsen D."/>
            <person name="Krusor M."/>
            <person name="Yao A.I."/>
            <person name="Wu D."/>
            <person name="Madern D."/>
            <person name="Eisen J.A."/>
            <person name="Darling A.E."/>
            <person name="Facciotti M.T."/>
        </authorList>
    </citation>
    <scope>NUCLEOTIDE SEQUENCE [LARGE SCALE GENOMIC DNA]</scope>
    <source>
        <strain evidence="2 3">DSM 10524</strain>
    </source>
</reference>
<dbReference type="Proteomes" id="UP000011688">
    <property type="component" value="Unassembled WGS sequence"/>
</dbReference>
<evidence type="ECO:0008006" key="4">
    <source>
        <dbReference type="Google" id="ProtNLM"/>
    </source>
</evidence>
<dbReference type="SUPFAM" id="SSF103473">
    <property type="entry name" value="MFS general substrate transporter"/>
    <property type="match status" value="1"/>
</dbReference>
<keyword evidence="1" id="KW-0472">Membrane</keyword>
<evidence type="ECO:0000313" key="3">
    <source>
        <dbReference type="Proteomes" id="UP000011688"/>
    </source>
</evidence>
<keyword evidence="3" id="KW-1185">Reference proteome</keyword>
<proteinExistence type="predicted"/>
<organism evidence="2 3">
    <name type="scientific">Natronococcus amylolyticus DSM 10524</name>
    <dbReference type="NCBI Taxonomy" id="1227497"/>
    <lineage>
        <taxon>Archaea</taxon>
        <taxon>Methanobacteriati</taxon>
        <taxon>Methanobacteriota</taxon>
        <taxon>Stenosarchaea group</taxon>
        <taxon>Halobacteria</taxon>
        <taxon>Halobacteriales</taxon>
        <taxon>Natrialbaceae</taxon>
        <taxon>Natronococcus</taxon>
    </lineage>
</organism>
<gene>
    <name evidence="2" type="ORF">C491_19624</name>
</gene>
<dbReference type="AlphaFoldDB" id="L9X1D9"/>
<evidence type="ECO:0000256" key="1">
    <source>
        <dbReference type="SAM" id="Phobius"/>
    </source>
</evidence>
<accession>L9X1D9</accession>
<comment type="caution">
    <text evidence="2">The sequence shown here is derived from an EMBL/GenBank/DDBJ whole genome shotgun (WGS) entry which is preliminary data.</text>
</comment>
<feature type="transmembrane region" description="Helical" evidence="1">
    <location>
        <begin position="47"/>
        <end position="66"/>
    </location>
</feature>
<keyword evidence="1" id="KW-1133">Transmembrane helix</keyword>
<sequence>MTTARERFGRDVSALVATVAILVGMTGTAVAQGHGGTMGGWGSWGWLFWPLLAIGLLAIAAAWAASRDGGSTARDRTGTSSRALEELRERDACGDIAEGEFERRQRTLRRDGE</sequence>
<keyword evidence="1" id="KW-0812">Transmembrane</keyword>
<protein>
    <recommendedName>
        <fullName evidence="4">SHOCT domain-containing protein</fullName>
    </recommendedName>
</protein>
<name>L9X1D9_9EURY</name>
<dbReference type="EMBL" id="AOIB01000037">
    <property type="protein sequence ID" value="ELY54408.1"/>
    <property type="molecule type" value="Genomic_DNA"/>
</dbReference>
<dbReference type="STRING" id="1227497.C491_19624"/>
<evidence type="ECO:0000313" key="2">
    <source>
        <dbReference type="EMBL" id="ELY54408.1"/>
    </source>
</evidence>